<sequence>MVDGKDLKKWRHLALHLKENLSNIILMSESDLEELSEVSVNELAAEIGVSCEKAQALQEAIQNVLDRREEERESKQLLELYIETVKKDVTSEAGTIEFNGDEVDTGRNSRTDLSC</sequence>
<feature type="domain" description="DNA fragmentation factor 45kDa middle" evidence="1">
    <location>
        <begin position="2"/>
        <end position="93"/>
    </location>
</feature>
<gene>
    <name evidence="2" type="ORF">GDO86_012955</name>
</gene>
<dbReference type="Proteomes" id="UP000812440">
    <property type="component" value="Chromosome 7"/>
</dbReference>
<dbReference type="OrthoDB" id="6475906at2759"/>
<evidence type="ECO:0000259" key="1">
    <source>
        <dbReference type="Pfam" id="PF09033"/>
    </source>
</evidence>
<dbReference type="Gene3D" id="1.10.1490.10">
    <property type="entry name" value="C-terminal domain of DFF45/ICAD (DFF-C domain)"/>
    <property type="match status" value="1"/>
</dbReference>
<dbReference type="Pfam" id="PF09033">
    <property type="entry name" value="DFF-C"/>
    <property type="match status" value="1"/>
</dbReference>
<dbReference type="AlphaFoldDB" id="A0A8T2IUU7"/>
<name>A0A8T2IUU7_9PIPI</name>
<evidence type="ECO:0000313" key="3">
    <source>
        <dbReference type="Proteomes" id="UP000812440"/>
    </source>
</evidence>
<proteinExistence type="predicted"/>
<organism evidence="2 3">
    <name type="scientific">Hymenochirus boettgeri</name>
    <name type="common">Congo dwarf clawed frog</name>
    <dbReference type="NCBI Taxonomy" id="247094"/>
    <lineage>
        <taxon>Eukaryota</taxon>
        <taxon>Metazoa</taxon>
        <taxon>Chordata</taxon>
        <taxon>Craniata</taxon>
        <taxon>Vertebrata</taxon>
        <taxon>Euteleostomi</taxon>
        <taxon>Amphibia</taxon>
        <taxon>Batrachia</taxon>
        <taxon>Anura</taxon>
        <taxon>Pipoidea</taxon>
        <taxon>Pipidae</taxon>
        <taxon>Pipinae</taxon>
        <taxon>Hymenochirus</taxon>
    </lineage>
</organism>
<protein>
    <recommendedName>
        <fullName evidence="1">DNA fragmentation factor 45kDa middle domain-containing protein</fullName>
    </recommendedName>
</protein>
<evidence type="ECO:0000313" key="2">
    <source>
        <dbReference type="EMBL" id="KAG8434800.1"/>
    </source>
</evidence>
<reference evidence="2" key="1">
    <citation type="thesis" date="2020" institute="ProQuest LLC" country="789 East Eisenhower Parkway, Ann Arbor, MI, USA">
        <title>Comparative Genomics and Chromosome Evolution.</title>
        <authorList>
            <person name="Mudd A.B."/>
        </authorList>
    </citation>
    <scope>NUCLEOTIDE SEQUENCE</scope>
    <source>
        <strain evidence="2">Female2</strain>
        <tissue evidence="2">Blood</tissue>
    </source>
</reference>
<keyword evidence="3" id="KW-1185">Reference proteome</keyword>
<dbReference type="EMBL" id="JAACNH010000008">
    <property type="protein sequence ID" value="KAG8434800.1"/>
    <property type="molecule type" value="Genomic_DNA"/>
</dbReference>
<comment type="caution">
    <text evidence="2">The sequence shown here is derived from an EMBL/GenBank/DDBJ whole genome shotgun (WGS) entry which is preliminary data.</text>
</comment>
<accession>A0A8T2IUU7</accession>
<dbReference type="InterPro" id="IPR015121">
    <property type="entry name" value="DNA_fragmentation_mid_dom"/>
</dbReference>